<dbReference type="EMBL" id="CP021367">
    <property type="protein sequence ID" value="ART61118.1"/>
    <property type="molecule type" value="Genomic_DNA"/>
</dbReference>
<dbReference type="Proteomes" id="UP000194440">
    <property type="component" value="Plasmid pACP4.1"/>
</dbReference>
<keyword evidence="2" id="KW-0614">Plasmid</keyword>
<dbReference type="KEGG" id="acid:CBP33_18655"/>
<dbReference type="AlphaFoldDB" id="A0A240TXI9"/>
<dbReference type="RefSeq" id="WP_086914270.1">
    <property type="nucleotide sequence ID" value="NZ_CP021363.1"/>
</dbReference>
<accession>A0A240TXI9</accession>
<accession>A0A240UI21</accession>
<sequence>MVGVTMVQSDAQVVPHPDEVLGSLLARRAWRAAHGTASFAKSMGLPWDVWCRDIDRSINVLFLNKVAEGLGIERECVRTMTVNTFLSKCGVPVQAIGFEPWITYVGLVRWKRIRYGQMYCCRCLDSPDRYLCRDWRISTNWLCPAHSLPLQDCCPECGKPFTPYRDDELVLARCGRCTTSLAGHDLQPVSDEELELHRHIQSIWNDARTGRPGPLCALYRHLSEVAVCDPRFALAGEHWSYWRTWERAALLRSQEGVIVRLASHPSRGALVWCGYSLACDLSARPKRRTASMPIDPQRRAQLLLDMARRVRWPRRSRARVSR</sequence>
<name>A0A240TXI9_9BURK</name>
<evidence type="ECO:0000313" key="3">
    <source>
        <dbReference type="Proteomes" id="UP000194440"/>
    </source>
</evidence>
<protein>
    <recommendedName>
        <fullName evidence="1">TniQ domain-containing protein</fullName>
    </recommendedName>
</protein>
<evidence type="ECO:0000313" key="2">
    <source>
        <dbReference type="EMBL" id="ART61118.1"/>
    </source>
</evidence>
<gene>
    <name evidence="2" type="ORF">CBP36_19285</name>
</gene>
<feature type="domain" description="TniQ" evidence="1">
    <location>
        <begin position="13"/>
        <end position="150"/>
    </location>
</feature>
<geneLocation type="plasmid" evidence="2 3">
    <name>pACP4.1</name>
</geneLocation>
<proteinExistence type="predicted"/>
<dbReference type="KEGG" id="acis:CBP35_19240"/>
<organism evidence="2 3">
    <name type="scientific">Acidovorax carolinensis</name>
    <dbReference type="NCBI Taxonomy" id="553814"/>
    <lineage>
        <taxon>Bacteria</taxon>
        <taxon>Pseudomonadati</taxon>
        <taxon>Pseudomonadota</taxon>
        <taxon>Betaproteobacteria</taxon>
        <taxon>Burkholderiales</taxon>
        <taxon>Comamonadaceae</taxon>
        <taxon>Acidovorax</taxon>
    </lineage>
</organism>
<dbReference type="KEGG" id="acip:CBP36_19285"/>
<keyword evidence="3" id="KW-1185">Reference proteome</keyword>
<reference evidence="2" key="1">
    <citation type="submission" date="2017-05" db="EMBL/GenBank/DDBJ databases">
        <title>Polyphasic characterization of four soil-derived phenanthrene-degrading Acidovorax strains and proposal of Acidovorax phenanthrenivorans sp. nov.</title>
        <authorList>
            <person name="Singleton D."/>
            <person name="Lee J."/>
            <person name="Dickey A.N."/>
            <person name="Stroud A."/>
            <person name="Scholl E.H."/>
            <person name="Wright F.A."/>
            <person name="Aitken M.D."/>
        </authorList>
    </citation>
    <scope>NUCLEOTIDE SEQUENCE</scope>
    <source>
        <strain evidence="2">P4</strain>
        <plasmid evidence="2">pACP4.1</plasmid>
    </source>
</reference>
<evidence type="ECO:0000259" key="1">
    <source>
        <dbReference type="Pfam" id="PF06527"/>
    </source>
</evidence>
<dbReference type="Pfam" id="PF06527">
    <property type="entry name" value="TniQ"/>
    <property type="match status" value="1"/>
</dbReference>
<dbReference type="InterPro" id="IPR009492">
    <property type="entry name" value="TniQ"/>
</dbReference>